<sequence>MPSLLDFSNETLYHIIEKISPSDILNFALCCSDLHRLAQKTLEMHGSWKQAYTSVVLRGCHRHPKRSHPLQLIRDICMDWRVGEFPKVLKVECCDKYEYNDGESDNEEQHEESRIWRGEDSRTVTKLMAGIDGDIKDMALAPGFLPSSEVDDLCSLIRSGHKDAMIGLLLLLLPNLESICFEGYSWKADELSKIVAAIASPDLRGRPGSKLLTKLSQIEVDTFSSFRGGENLALLTQFAALPSMRTLVGSHVKAFHNDPEIWRFGSRTSNVTEIIFQNISRVTVALLRRILSGINALKRFTYDHFVGSHADSPMKAHRIIGALLEHAKDSLEYLALTGDSNTHDVEEDNHSNNGSLQGFTVLKDVVLPSEIYVDRAPYECEFPPDADMYGRRPQDAVRDIVDILPPSIETVKLDGGYQLRYIGKQLANLPDEMDLRFPELNKITILTKSYYGVSRVWTECLTKAYDRKGMKLEVVEEN</sequence>
<dbReference type="CDD" id="cd09917">
    <property type="entry name" value="F-box_SF"/>
    <property type="match status" value="1"/>
</dbReference>
<name>A0A8H3I726_9LECA</name>
<gene>
    <name evidence="2" type="ORF">IMSHALPRED_003953</name>
</gene>
<dbReference type="PROSITE" id="PS50181">
    <property type="entry name" value="FBOX"/>
    <property type="match status" value="1"/>
</dbReference>
<feature type="domain" description="F-box" evidence="1">
    <location>
        <begin position="1"/>
        <end position="51"/>
    </location>
</feature>
<organism evidence="2 3">
    <name type="scientific">Imshaugia aleurites</name>
    <dbReference type="NCBI Taxonomy" id="172621"/>
    <lineage>
        <taxon>Eukaryota</taxon>
        <taxon>Fungi</taxon>
        <taxon>Dikarya</taxon>
        <taxon>Ascomycota</taxon>
        <taxon>Pezizomycotina</taxon>
        <taxon>Lecanoromycetes</taxon>
        <taxon>OSLEUM clade</taxon>
        <taxon>Lecanoromycetidae</taxon>
        <taxon>Lecanorales</taxon>
        <taxon>Lecanorineae</taxon>
        <taxon>Parmeliaceae</taxon>
        <taxon>Imshaugia</taxon>
    </lineage>
</organism>
<evidence type="ECO:0000313" key="2">
    <source>
        <dbReference type="EMBL" id="CAF9905735.1"/>
    </source>
</evidence>
<keyword evidence="3" id="KW-1185">Reference proteome</keyword>
<dbReference type="EMBL" id="CAJPDT010000002">
    <property type="protein sequence ID" value="CAF9905735.1"/>
    <property type="molecule type" value="Genomic_DNA"/>
</dbReference>
<proteinExistence type="predicted"/>
<comment type="caution">
    <text evidence="2">The sequence shown here is derived from an EMBL/GenBank/DDBJ whole genome shotgun (WGS) entry which is preliminary data.</text>
</comment>
<protein>
    <recommendedName>
        <fullName evidence="1">F-box domain-containing protein</fullName>
    </recommendedName>
</protein>
<accession>A0A8H3I726</accession>
<evidence type="ECO:0000259" key="1">
    <source>
        <dbReference type="PROSITE" id="PS50181"/>
    </source>
</evidence>
<dbReference type="OrthoDB" id="5421601at2759"/>
<reference evidence="2" key="1">
    <citation type="submission" date="2021-03" db="EMBL/GenBank/DDBJ databases">
        <authorList>
            <person name="Tagirdzhanova G."/>
        </authorList>
    </citation>
    <scope>NUCLEOTIDE SEQUENCE</scope>
</reference>
<dbReference type="Proteomes" id="UP000664534">
    <property type="component" value="Unassembled WGS sequence"/>
</dbReference>
<evidence type="ECO:0000313" key="3">
    <source>
        <dbReference type="Proteomes" id="UP000664534"/>
    </source>
</evidence>
<dbReference type="AlphaFoldDB" id="A0A8H3I726"/>
<dbReference type="InterPro" id="IPR001810">
    <property type="entry name" value="F-box_dom"/>
</dbReference>